<organism evidence="1 2">
    <name type="scientific">Triparma retinervis</name>
    <dbReference type="NCBI Taxonomy" id="2557542"/>
    <lineage>
        <taxon>Eukaryota</taxon>
        <taxon>Sar</taxon>
        <taxon>Stramenopiles</taxon>
        <taxon>Ochrophyta</taxon>
        <taxon>Bolidophyceae</taxon>
        <taxon>Parmales</taxon>
        <taxon>Triparmaceae</taxon>
        <taxon>Triparma</taxon>
    </lineage>
</organism>
<comment type="caution">
    <text evidence="1">The sequence shown here is derived from an EMBL/GenBank/DDBJ whole genome shotgun (WGS) entry which is preliminary data.</text>
</comment>
<accession>A0A9W7A6N5</accession>
<reference evidence="1" key="1">
    <citation type="submission" date="2022-07" db="EMBL/GenBank/DDBJ databases">
        <title>Genome analysis of Parmales, a sister group of diatoms, reveals the evolutionary specialization of diatoms from phago-mixotrophs to photoautotrophs.</title>
        <authorList>
            <person name="Ban H."/>
            <person name="Sato S."/>
            <person name="Yoshikawa S."/>
            <person name="Kazumasa Y."/>
            <person name="Nakamura Y."/>
            <person name="Ichinomiya M."/>
            <person name="Saitoh K."/>
            <person name="Sato N."/>
            <person name="Blanc-Mathieu R."/>
            <person name="Endo H."/>
            <person name="Kuwata A."/>
            <person name="Ogata H."/>
        </authorList>
    </citation>
    <scope>NUCLEOTIDE SEQUENCE</scope>
</reference>
<sequence length="817" mass="92047">MTTIFGPTELVRQLVAMKDWCIVIVGDKKSPPTYDIQSDNLVFLGPKEQEALPYKIIPLLKWNHFGRKNIGFLYAIHHGAEEIYDTDDDNILKVDENGNPIIPNFYLGNPASPSNIIHSHQSHVYNPYPNFESLNVKDGSPAFVWPRGFPLDLITDESTWKAGRGIKESSTTGLVTIVQSLADHDPDVDALYRLTSSLPIRFQSGGSSKLEVIPSGTMTPFNAQATLFGKDAFWGMLLPVTVHGRVSDIWRSYFTGRLMWEAGQHLAFASPMVTQCRNPHSYVADFDAEIDLYERAAPLVSWLLEWRPASSSLEGMIEEMSVAMFEMDFLHDVLDVDLTIAWIEDLQELGINFPKILPRSDENYYEPYPRGTVGATKIVESDGTCEQTSVNEPSLWVGSAQEHRPPPRVAILVMTKDDTSLLSRFIAYHGHLFGFENIYVFDGSTGPQKSYLESIAELCPIHIRHSLVDLDGAAKEMFDWVSEIKGEYDWIFKVDTDEFVVSVDSESGRPSLSTHPALLLPDVRMPSVLLVDKLLKSAPAETGPPTDSERSTSDPAGKFKKFYNAHMLSEDSSFSLGSHGKEGMPVAEGIGIVHYARNYEDKVSVATTVTISHGYVAATDSKEQMIKKLKKLDKRPKCGIESCHKNWVLLDDLTKHDEMRSAYYAGFEDWPPILVDFKKYLGDIFNEYPSIFDHVEGWEGGTSVQNLFCTVPNNFLSRTYFHQQWISSSIASSSAQSPFIPSVIRQTASKEDYVLFKLDIDSGHVEKGTVDHLLSPDNDDLEYIDEFFWEQHVDNYIMNRPWGDTIDKSMTIDRLLR</sequence>
<dbReference type="Proteomes" id="UP001165082">
    <property type="component" value="Unassembled WGS sequence"/>
</dbReference>
<dbReference type="EMBL" id="BRXZ01002624">
    <property type="protein sequence ID" value="GMH66644.1"/>
    <property type="molecule type" value="Genomic_DNA"/>
</dbReference>
<proteinExistence type="predicted"/>
<keyword evidence="2" id="KW-1185">Reference proteome</keyword>
<dbReference type="Pfam" id="PF13704">
    <property type="entry name" value="Glyco_tranf_2_4"/>
    <property type="match status" value="1"/>
</dbReference>
<dbReference type="PANTHER" id="PTHR31362:SF0">
    <property type="entry name" value="EXOSTOSIN DOMAIN-CONTAINING PROTEIN-RELATED"/>
    <property type="match status" value="1"/>
</dbReference>
<evidence type="ECO:0000313" key="2">
    <source>
        <dbReference type="Proteomes" id="UP001165082"/>
    </source>
</evidence>
<dbReference type="AlphaFoldDB" id="A0A9W7A6N5"/>
<name>A0A9W7A6N5_9STRA</name>
<dbReference type="Pfam" id="PF03385">
    <property type="entry name" value="STELLO"/>
    <property type="match status" value="1"/>
</dbReference>
<protein>
    <submittedName>
        <fullName evidence="1">Uncharacterized protein</fullName>
    </submittedName>
</protein>
<dbReference type="InterPro" id="IPR005049">
    <property type="entry name" value="STL-like"/>
</dbReference>
<evidence type="ECO:0000313" key="1">
    <source>
        <dbReference type="EMBL" id="GMH66644.1"/>
    </source>
</evidence>
<dbReference type="PANTHER" id="PTHR31362">
    <property type="entry name" value="GLYCOSYLTRANSFERASE STELLO1-RELATED"/>
    <property type="match status" value="1"/>
</dbReference>
<dbReference type="OrthoDB" id="6083607at2759"/>
<gene>
    <name evidence="1" type="ORF">TrRE_jg4019</name>
</gene>